<dbReference type="AlphaFoldDB" id="A0A9Q3QDM2"/>
<reference evidence="1" key="1">
    <citation type="journal article" date="2021" name="Genes Genomics">
        <title>Comparative genomic analysis of Mycoplasma anatis strains.</title>
        <authorList>
            <person name="Zhou Q."/>
            <person name="Mai K."/>
            <person name="Yang D."/>
            <person name="Liu J."/>
            <person name="Yan Z."/>
            <person name="Luo C."/>
            <person name="Tan Y."/>
            <person name="Cao S."/>
            <person name="Zhou Q."/>
            <person name="Chen L."/>
            <person name="Chen F."/>
        </authorList>
    </citation>
    <scope>NUCLEOTIDE SEQUENCE</scope>
    <source>
        <strain evidence="1">DP07</strain>
    </source>
</reference>
<organism evidence="1 2">
    <name type="scientific">Mycoplasmopsis anatis</name>
    <dbReference type="NCBI Taxonomy" id="171279"/>
    <lineage>
        <taxon>Bacteria</taxon>
        <taxon>Bacillati</taxon>
        <taxon>Mycoplasmatota</taxon>
        <taxon>Mycoplasmoidales</taxon>
        <taxon>Metamycoplasmataceae</taxon>
        <taxon>Mycoplasmopsis</taxon>
    </lineage>
</organism>
<evidence type="ECO:0000313" key="2">
    <source>
        <dbReference type="Proteomes" id="UP000746160"/>
    </source>
</evidence>
<gene>
    <name evidence="1" type="ORF">MADP07_00211</name>
</gene>
<dbReference type="EMBL" id="JABZFG010000002">
    <property type="protein sequence ID" value="MBW0602489.1"/>
    <property type="molecule type" value="Genomic_DNA"/>
</dbReference>
<evidence type="ECO:0008006" key="3">
    <source>
        <dbReference type="Google" id="ProtNLM"/>
    </source>
</evidence>
<comment type="caution">
    <text evidence="1">The sequence shown here is derived from an EMBL/GenBank/DDBJ whole genome shotgun (WGS) entry which is preliminary data.</text>
</comment>
<accession>A0A9Q3QDM2</accession>
<name>A0A9Q3QDM2_9BACT</name>
<sequence length="309" mass="36286">MNKQDLFQKELNKISQKHTFNHSKIVEEIKNNNYLKPKIKKYNLSDKEIAFFIIELSRMISESKQNTNKITVTDFERDPMTKKIVFFERYASDDLRASVELLKNLVYKELGEPLYQIDVIELINKYIDSANWNQLTNYLKNINTASKNWLYIHGGILSGKSAIMSYIARIVNKDNVKIAFIPVNNIYTECIDIFNKSQNKFSEVKTVEFLIENLSNVNYLFLEDLGMEEGSTWFATNVLLKILEYRMKMKLPTFFSSTLNLIQLKQNYLQRIQKSSKNDSTMETIKIDKLIKIIEVNIYKTIETKESDD</sequence>
<dbReference type="RefSeq" id="WP_218674870.1">
    <property type="nucleotide sequence ID" value="NZ_CP054878.1"/>
</dbReference>
<evidence type="ECO:0000313" key="1">
    <source>
        <dbReference type="EMBL" id="MBW0602489.1"/>
    </source>
</evidence>
<dbReference type="Proteomes" id="UP000746160">
    <property type="component" value="Unassembled WGS sequence"/>
</dbReference>
<protein>
    <recommendedName>
        <fullName evidence="3">Primosomal protein DnaI</fullName>
    </recommendedName>
</protein>
<proteinExistence type="predicted"/>